<dbReference type="AlphaFoldDB" id="R4KAZ8"/>
<sequence>MDYLKIYDKNHNILDEIDIFNNDLTYGWTLNDIDTASFSIGLENNKCNEINLQFRNLIEICDGDTGIVKWGGQISGLNFNDQAVKVNCIDNLSLLKWRRMRAKTYTNLTYGSLFTQMINDANAITPSTIVTIGNIDNTAIATTRTVTNTEDLITNIQSFAADLNYDFNVDVDRKFNFYTRKGSDKPYYSLTYGGDADNIIKVPTLAQDIMSMANSIYSEISSPVLNATAQDDTSIGMYGLMEGTYSSSNSINS</sequence>
<dbReference type="PATRIC" id="fig|86416.3.peg.1881"/>
<dbReference type="eggNOG" id="ENOG5033RY6">
    <property type="taxonomic scope" value="Bacteria"/>
</dbReference>
<dbReference type="HOGENOM" id="CLU_069086_0_0_9"/>
<name>R4KAZ8_CLOPA</name>
<dbReference type="STRING" id="86416.Clopa_1910"/>
<dbReference type="RefSeq" id="WP_015615128.1">
    <property type="nucleotide sequence ID" value="NC_021182.1"/>
</dbReference>
<dbReference type="EMBL" id="CP003261">
    <property type="protein sequence ID" value="AGK96810.1"/>
    <property type="molecule type" value="Genomic_DNA"/>
</dbReference>
<organism evidence="1 2">
    <name type="scientific">Clostridium pasteurianum BC1</name>
    <dbReference type="NCBI Taxonomy" id="86416"/>
    <lineage>
        <taxon>Bacteria</taxon>
        <taxon>Bacillati</taxon>
        <taxon>Bacillota</taxon>
        <taxon>Clostridia</taxon>
        <taxon>Eubacteriales</taxon>
        <taxon>Clostridiaceae</taxon>
        <taxon>Clostridium</taxon>
    </lineage>
</organism>
<dbReference type="Proteomes" id="UP000013523">
    <property type="component" value="Chromosome"/>
</dbReference>
<reference evidence="1 2" key="1">
    <citation type="submission" date="2012-01" db="EMBL/GenBank/DDBJ databases">
        <title>Complete sequence of chromosome of Clostridium pasteurianum BC1.</title>
        <authorList>
            <consortium name="US DOE Joint Genome Institute"/>
            <person name="Lucas S."/>
            <person name="Han J."/>
            <person name="Lapidus A."/>
            <person name="Cheng J.-F."/>
            <person name="Goodwin L."/>
            <person name="Pitluck S."/>
            <person name="Peters L."/>
            <person name="Mikhailova N."/>
            <person name="Teshima H."/>
            <person name="Detter J.C."/>
            <person name="Han C."/>
            <person name="Tapia R."/>
            <person name="Land M."/>
            <person name="Hauser L."/>
            <person name="Kyrpides N."/>
            <person name="Ivanova N."/>
            <person name="Pagani I."/>
            <person name="Dunn J."/>
            <person name="Taghavi S."/>
            <person name="Francis A."/>
            <person name="van der Lelie D."/>
            <person name="Woyke T."/>
        </authorList>
    </citation>
    <scope>NUCLEOTIDE SEQUENCE [LARGE SCALE GENOMIC DNA]</scope>
    <source>
        <strain evidence="1 2">BC1</strain>
    </source>
</reference>
<dbReference type="OrthoDB" id="1945908at2"/>
<protein>
    <recommendedName>
        <fullName evidence="3">Phage minor structural protein</fullName>
    </recommendedName>
</protein>
<proteinExistence type="predicted"/>
<accession>R4KAZ8</accession>
<gene>
    <name evidence="1" type="ORF">Clopa_1910</name>
</gene>
<evidence type="ECO:0000313" key="2">
    <source>
        <dbReference type="Proteomes" id="UP000013523"/>
    </source>
</evidence>
<keyword evidence="2" id="KW-1185">Reference proteome</keyword>
<evidence type="ECO:0000313" key="1">
    <source>
        <dbReference type="EMBL" id="AGK96810.1"/>
    </source>
</evidence>
<dbReference type="KEGG" id="cpas:Clopa_1910"/>
<evidence type="ECO:0008006" key="3">
    <source>
        <dbReference type="Google" id="ProtNLM"/>
    </source>
</evidence>